<dbReference type="GeneID" id="89941789"/>
<evidence type="ECO:0000313" key="3">
    <source>
        <dbReference type="Proteomes" id="UP001302812"/>
    </source>
</evidence>
<reference evidence="2" key="1">
    <citation type="journal article" date="2023" name="Mol. Phylogenet. Evol.">
        <title>Genome-scale phylogeny and comparative genomics of the fungal order Sordariales.</title>
        <authorList>
            <person name="Hensen N."/>
            <person name="Bonometti L."/>
            <person name="Westerberg I."/>
            <person name="Brannstrom I.O."/>
            <person name="Guillou S."/>
            <person name="Cros-Aarteil S."/>
            <person name="Calhoun S."/>
            <person name="Haridas S."/>
            <person name="Kuo A."/>
            <person name="Mondo S."/>
            <person name="Pangilinan J."/>
            <person name="Riley R."/>
            <person name="LaButti K."/>
            <person name="Andreopoulos B."/>
            <person name="Lipzen A."/>
            <person name="Chen C."/>
            <person name="Yan M."/>
            <person name="Daum C."/>
            <person name="Ng V."/>
            <person name="Clum A."/>
            <person name="Steindorff A."/>
            <person name="Ohm R.A."/>
            <person name="Martin F."/>
            <person name="Silar P."/>
            <person name="Natvig D.O."/>
            <person name="Lalanne C."/>
            <person name="Gautier V."/>
            <person name="Ament-Velasquez S.L."/>
            <person name="Kruys A."/>
            <person name="Hutchinson M.I."/>
            <person name="Powell A.J."/>
            <person name="Barry K."/>
            <person name="Miller A.N."/>
            <person name="Grigoriev I.V."/>
            <person name="Debuchy R."/>
            <person name="Gladieux P."/>
            <person name="Hiltunen Thoren M."/>
            <person name="Johannesson H."/>
        </authorList>
    </citation>
    <scope>NUCLEOTIDE SEQUENCE</scope>
    <source>
        <strain evidence="2">CBS 508.74</strain>
    </source>
</reference>
<protein>
    <submittedName>
        <fullName evidence="2">Uncharacterized protein</fullName>
    </submittedName>
</protein>
<dbReference type="EMBL" id="MU853340">
    <property type="protein sequence ID" value="KAK4113066.1"/>
    <property type="molecule type" value="Genomic_DNA"/>
</dbReference>
<dbReference type="Proteomes" id="UP001302812">
    <property type="component" value="Unassembled WGS sequence"/>
</dbReference>
<evidence type="ECO:0000256" key="1">
    <source>
        <dbReference type="SAM" id="MobiDB-lite"/>
    </source>
</evidence>
<gene>
    <name evidence="2" type="ORF">N656DRAFT_797608</name>
</gene>
<dbReference type="RefSeq" id="XP_064670636.1">
    <property type="nucleotide sequence ID" value="XM_064817664.1"/>
</dbReference>
<feature type="compositionally biased region" description="Acidic residues" evidence="1">
    <location>
        <begin position="29"/>
        <end position="57"/>
    </location>
</feature>
<keyword evidence="3" id="KW-1185">Reference proteome</keyword>
<feature type="compositionally biased region" description="Polar residues" evidence="1">
    <location>
        <begin position="100"/>
        <end position="115"/>
    </location>
</feature>
<sequence length="136" mass="14603">MKKENKHSAAETLSLERIKRPKLVRGLDDTDADTAVDEDGSMAAGDMDDDDDDSDWDAGDKSDCSSDAGCDDDKDDHETLATIFQDLKERAASKRASRATTQHSPSVTITDTAFFQGSPPPYTSGVSSPLERGGAF</sequence>
<reference evidence="2" key="2">
    <citation type="submission" date="2023-05" db="EMBL/GenBank/DDBJ databases">
        <authorList>
            <consortium name="Lawrence Berkeley National Laboratory"/>
            <person name="Steindorff A."/>
            <person name="Hensen N."/>
            <person name="Bonometti L."/>
            <person name="Westerberg I."/>
            <person name="Brannstrom I.O."/>
            <person name="Guillou S."/>
            <person name="Cros-Aarteil S."/>
            <person name="Calhoun S."/>
            <person name="Haridas S."/>
            <person name="Kuo A."/>
            <person name="Mondo S."/>
            <person name="Pangilinan J."/>
            <person name="Riley R."/>
            <person name="Labutti K."/>
            <person name="Andreopoulos B."/>
            <person name="Lipzen A."/>
            <person name="Chen C."/>
            <person name="Yanf M."/>
            <person name="Daum C."/>
            <person name="Ng V."/>
            <person name="Clum A."/>
            <person name="Ohm R."/>
            <person name="Martin F."/>
            <person name="Silar P."/>
            <person name="Natvig D."/>
            <person name="Lalanne C."/>
            <person name="Gautier V."/>
            <person name="Ament-Velasquez S.L."/>
            <person name="Kruys A."/>
            <person name="Hutchinson M.I."/>
            <person name="Powell A.J."/>
            <person name="Barry K."/>
            <person name="Miller A.N."/>
            <person name="Grigoriev I.V."/>
            <person name="Debuchy R."/>
            <person name="Gladieux P."/>
            <person name="Thoren M.H."/>
            <person name="Johannesson H."/>
        </authorList>
    </citation>
    <scope>NUCLEOTIDE SEQUENCE</scope>
    <source>
        <strain evidence="2">CBS 508.74</strain>
    </source>
</reference>
<feature type="compositionally biased region" description="Basic and acidic residues" evidence="1">
    <location>
        <begin position="1"/>
        <end position="18"/>
    </location>
</feature>
<organism evidence="2 3">
    <name type="scientific">Canariomyces notabilis</name>
    <dbReference type="NCBI Taxonomy" id="2074819"/>
    <lineage>
        <taxon>Eukaryota</taxon>
        <taxon>Fungi</taxon>
        <taxon>Dikarya</taxon>
        <taxon>Ascomycota</taxon>
        <taxon>Pezizomycotina</taxon>
        <taxon>Sordariomycetes</taxon>
        <taxon>Sordariomycetidae</taxon>
        <taxon>Sordariales</taxon>
        <taxon>Chaetomiaceae</taxon>
        <taxon>Canariomyces</taxon>
    </lineage>
</organism>
<accession>A0AAN6TEQ5</accession>
<feature type="region of interest" description="Disordered" evidence="1">
    <location>
        <begin position="91"/>
        <end position="136"/>
    </location>
</feature>
<feature type="region of interest" description="Disordered" evidence="1">
    <location>
        <begin position="1"/>
        <end position="75"/>
    </location>
</feature>
<evidence type="ECO:0000313" key="2">
    <source>
        <dbReference type="EMBL" id="KAK4113066.1"/>
    </source>
</evidence>
<comment type="caution">
    <text evidence="2">The sequence shown here is derived from an EMBL/GenBank/DDBJ whole genome shotgun (WGS) entry which is preliminary data.</text>
</comment>
<name>A0AAN6TEQ5_9PEZI</name>
<proteinExistence type="predicted"/>
<dbReference type="AlphaFoldDB" id="A0AAN6TEQ5"/>